<evidence type="ECO:0000313" key="1">
    <source>
        <dbReference type="EMBL" id="RDX41304.1"/>
    </source>
</evidence>
<dbReference type="Proteomes" id="UP000256964">
    <property type="component" value="Unassembled WGS sequence"/>
</dbReference>
<name>A0A371CLZ2_9APHY</name>
<dbReference type="AlphaFoldDB" id="A0A371CLZ2"/>
<proteinExistence type="predicted"/>
<keyword evidence="2" id="KW-1185">Reference proteome</keyword>
<sequence length="171" mass="19540">MTLRSQERQGVCSPSLILLNDQHERRKCCQPVTRSGKGYAEQSYHTYKYPDTKRERLSMISNSRYRYPDRCICHCAHYVSIERNGSHTRSKLVLPVLVLGGHNTHERVRCLLAGVPSQARTSTTQRVPLRASKCPSESDISVPEEPVSFRSQWASSAEFDWCILSHTAHRP</sequence>
<gene>
    <name evidence="1" type="ORF">OH76DRAFT_221341</name>
</gene>
<evidence type="ECO:0000313" key="2">
    <source>
        <dbReference type="Proteomes" id="UP000256964"/>
    </source>
</evidence>
<accession>A0A371CLZ2</accession>
<protein>
    <submittedName>
        <fullName evidence="1">Uncharacterized protein</fullName>
    </submittedName>
</protein>
<organism evidence="1 2">
    <name type="scientific">Lentinus brumalis</name>
    <dbReference type="NCBI Taxonomy" id="2498619"/>
    <lineage>
        <taxon>Eukaryota</taxon>
        <taxon>Fungi</taxon>
        <taxon>Dikarya</taxon>
        <taxon>Basidiomycota</taxon>
        <taxon>Agaricomycotina</taxon>
        <taxon>Agaricomycetes</taxon>
        <taxon>Polyporales</taxon>
        <taxon>Polyporaceae</taxon>
        <taxon>Lentinus</taxon>
    </lineage>
</organism>
<dbReference type="EMBL" id="KZ857516">
    <property type="protein sequence ID" value="RDX41304.1"/>
    <property type="molecule type" value="Genomic_DNA"/>
</dbReference>
<reference evidence="1 2" key="1">
    <citation type="journal article" date="2018" name="Biotechnol. Biofuels">
        <title>Integrative visual omics of the white-rot fungus Polyporus brumalis exposes the biotechnological potential of its oxidative enzymes for delignifying raw plant biomass.</title>
        <authorList>
            <person name="Miyauchi S."/>
            <person name="Rancon A."/>
            <person name="Drula E."/>
            <person name="Hage H."/>
            <person name="Chaduli D."/>
            <person name="Favel A."/>
            <person name="Grisel S."/>
            <person name="Henrissat B."/>
            <person name="Herpoel-Gimbert I."/>
            <person name="Ruiz-Duenas F.J."/>
            <person name="Chevret D."/>
            <person name="Hainaut M."/>
            <person name="Lin J."/>
            <person name="Wang M."/>
            <person name="Pangilinan J."/>
            <person name="Lipzen A."/>
            <person name="Lesage-Meessen L."/>
            <person name="Navarro D."/>
            <person name="Riley R."/>
            <person name="Grigoriev I.V."/>
            <person name="Zhou S."/>
            <person name="Raouche S."/>
            <person name="Rosso M.N."/>
        </authorList>
    </citation>
    <scope>NUCLEOTIDE SEQUENCE [LARGE SCALE GENOMIC DNA]</scope>
    <source>
        <strain evidence="1 2">BRFM 1820</strain>
    </source>
</reference>